<keyword evidence="4" id="KW-0378">Hydrolase</keyword>
<dbReference type="PANTHER" id="PTHR11963:SF23">
    <property type="entry name" value="CYTOSOL AMINOPEPTIDASE"/>
    <property type="match status" value="1"/>
</dbReference>
<dbReference type="InterPro" id="IPR011356">
    <property type="entry name" value="Leucine_aapep/pepB"/>
</dbReference>
<dbReference type="GO" id="GO:0006508">
    <property type="term" value="P:proteolysis"/>
    <property type="evidence" value="ECO:0007669"/>
    <property type="project" value="UniProtKB-KW"/>
</dbReference>
<gene>
    <name evidence="7" type="ORF">UFOPK2958_00274</name>
</gene>
<reference evidence="7" key="1">
    <citation type="submission" date="2020-05" db="EMBL/GenBank/DDBJ databases">
        <authorList>
            <person name="Chiriac C."/>
            <person name="Salcher M."/>
            <person name="Ghai R."/>
            <person name="Kavagutti S V."/>
        </authorList>
    </citation>
    <scope>NUCLEOTIDE SEQUENCE</scope>
</reference>
<dbReference type="EMBL" id="CAFAAB010000018">
    <property type="protein sequence ID" value="CAB4777202.1"/>
    <property type="molecule type" value="Genomic_DNA"/>
</dbReference>
<sequence length="497" mass="51534">MARVVSVTPMSELASFTSVVIPLVVADGSLSVAAGVPATVNGVTLPSEISSEWCEHQGLRAKLGSSVTFRNVDGTSVTLIVTNGASTSLEQWRQIGAVVAKATPKVPTAMILSISPTGPVSNIAQALVEGATLASYSYKGGPESSPIGIIVVGPDVQALTAGATEGVRLGSLVASGVNWAKHLIDMPAIDLHPKSFANFAIERLEGIPYIDIEIWKDSKIAEERLGGLQGVNLGSAQPARLVQAMYAPADHPDAPHIVLVGKGVTFDTGGLWLKTAAGMATMKTDMSGAAIVISVLATAAEMALPIRITAIAPLTENMTGGAAMRPGDVLKIRNGKTVEVINPDAEGRLILADGLSLAAEREPDAIIDIATLTGAQVMALGEDMGALFASDDVLAASLLAASAETGEPFWQLPLVDGYEPQLESDVADLKNLGKPGNAGAIVAALFLRNFTNGVAWAHLDIAGPSRADSTRGYYQRGATAFGARTLLQYLITRSRQS</sequence>
<feature type="domain" description="Cytosol aminopeptidase" evidence="5">
    <location>
        <begin position="178"/>
        <end position="486"/>
    </location>
</feature>
<evidence type="ECO:0000313" key="7">
    <source>
        <dbReference type="EMBL" id="CAB4777202.1"/>
    </source>
</evidence>
<dbReference type="GO" id="GO:0005737">
    <property type="term" value="C:cytoplasm"/>
    <property type="evidence" value="ECO:0007669"/>
    <property type="project" value="InterPro"/>
</dbReference>
<dbReference type="SUPFAM" id="SSF52949">
    <property type="entry name" value="Macro domain-like"/>
    <property type="match status" value="1"/>
</dbReference>
<dbReference type="InterPro" id="IPR000819">
    <property type="entry name" value="Peptidase_M17_C"/>
</dbReference>
<organism evidence="7">
    <name type="scientific">freshwater metagenome</name>
    <dbReference type="NCBI Taxonomy" id="449393"/>
    <lineage>
        <taxon>unclassified sequences</taxon>
        <taxon>metagenomes</taxon>
        <taxon>ecological metagenomes</taxon>
    </lineage>
</organism>
<evidence type="ECO:0000259" key="5">
    <source>
        <dbReference type="Pfam" id="PF00883"/>
    </source>
</evidence>
<dbReference type="Pfam" id="PF02789">
    <property type="entry name" value="Peptidase_M17_N"/>
    <property type="match status" value="1"/>
</dbReference>
<evidence type="ECO:0000256" key="2">
    <source>
        <dbReference type="ARBA" id="ARBA00022438"/>
    </source>
</evidence>
<proteinExistence type="inferred from homology"/>
<evidence type="ECO:0000259" key="6">
    <source>
        <dbReference type="Pfam" id="PF02789"/>
    </source>
</evidence>
<evidence type="ECO:0000256" key="3">
    <source>
        <dbReference type="ARBA" id="ARBA00022670"/>
    </source>
</evidence>
<accession>A0A6J6VX30</accession>
<protein>
    <submittedName>
        <fullName evidence="7">Unannotated protein</fullName>
    </submittedName>
</protein>
<name>A0A6J6VX30_9ZZZZ</name>
<evidence type="ECO:0000256" key="1">
    <source>
        <dbReference type="ARBA" id="ARBA00009528"/>
    </source>
</evidence>
<dbReference type="GO" id="GO:0030145">
    <property type="term" value="F:manganese ion binding"/>
    <property type="evidence" value="ECO:0007669"/>
    <property type="project" value="InterPro"/>
</dbReference>
<feature type="domain" description="Peptidase M17 leucyl aminopeptidase N-terminal" evidence="6">
    <location>
        <begin position="51"/>
        <end position="139"/>
    </location>
</feature>
<dbReference type="Gene3D" id="3.40.220.10">
    <property type="entry name" value="Leucine Aminopeptidase, subunit E, domain 1"/>
    <property type="match status" value="1"/>
</dbReference>
<dbReference type="SUPFAM" id="SSF53187">
    <property type="entry name" value="Zn-dependent exopeptidases"/>
    <property type="match status" value="1"/>
</dbReference>
<comment type="similarity">
    <text evidence="1">Belongs to the peptidase M17 family.</text>
</comment>
<dbReference type="Pfam" id="PF00883">
    <property type="entry name" value="Peptidase_M17"/>
    <property type="match status" value="1"/>
</dbReference>
<dbReference type="Gene3D" id="3.40.630.10">
    <property type="entry name" value="Zn peptidases"/>
    <property type="match status" value="1"/>
</dbReference>
<keyword evidence="2" id="KW-0031">Aminopeptidase</keyword>
<dbReference type="CDD" id="cd00433">
    <property type="entry name" value="Peptidase_M17"/>
    <property type="match status" value="1"/>
</dbReference>
<dbReference type="PRINTS" id="PR00481">
    <property type="entry name" value="LAMNOPPTDASE"/>
</dbReference>
<dbReference type="PANTHER" id="PTHR11963">
    <property type="entry name" value="LEUCINE AMINOPEPTIDASE-RELATED"/>
    <property type="match status" value="1"/>
</dbReference>
<dbReference type="InterPro" id="IPR008283">
    <property type="entry name" value="Peptidase_M17_N"/>
</dbReference>
<keyword evidence="3" id="KW-0645">Protease</keyword>
<dbReference type="InterPro" id="IPR043472">
    <property type="entry name" value="Macro_dom-like"/>
</dbReference>
<evidence type="ECO:0000256" key="4">
    <source>
        <dbReference type="ARBA" id="ARBA00022801"/>
    </source>
</evidence>
<dbReference type="GO" id="GO:0070006">
    <property type="term" value="F:metalloaminopeptidase activity"/>
    <property type="evidence" value="ECO:0007669"/>
    <property type="project" value="InterPro"/>
</dbReference>
<dbReference type="AlphaFoldDB" id="A0A6J6VX30"/>